<evidence type="ECO:0000313" key="4">
    <source>
        <dbReference type="Proteomes" id="UP001151529"/>
    </source>
</evidence>
<feature type="coiled-coil region" evidence="1">
    <location>
        <begin position="108"/>
        <end position="142"/>
    </location>
</feature>
<feature type="domain" description="DUF641" evidence="2">
    <location>
        <begin position="71"/>
        <end position="94"/>
    </location>
</feature>
<reference evidence="3" key="1">
    <citation type="submission" date="2022-11" db="EMBL/GenBank/DDBJ databases">
        <authorList>
            <person name="Hyden B.L."/>
            <person name="Feng K."/>
            <person name="Yates T."/>
            <person name="Jawdy S."/>
            <person name="Smart L.B."/>
            <person name="Muchero W."/>
        </authorList>
    </citation>
    <scope>NUCLEOTIDE SEQUENCE</scope>
    <source>
        <tissue evidence="3">Shoot tip</tissue>
    </source>
</reference>
<dbReference type="InterPro" id="IPR040225">
    <property type="entry name" value="GIL1-like"/>
</dbReference>
<dbReference type="OrthoDB" id="10606823at2759"/>
<reference evidence="3" key="2">
    <citation type="journal article" date="2023" name="Int. J. Mol. Sci.">
        <title>De Novo Assembly and Annotation of 11 Diverse Shrub Willow (Salix) Genomes Reveals Novel Gene Organization in Sex-Linked Regions.</title>
        <authorList>
            <person name="Hyden B."/>
            <person name="Feng K."/>
            <person name="Yates T.B."/>
            <person name="Jawdy S."/>
            <person name="Cereghino C."/>
            <person name="Smart L.B."/>
            <person name="Muchero W."/>
        </authorList>
    </citation>
    <scope>NUCLEOTIDE SEQUENCE [LARGE SCALE GENOMIC DNA]</scope>
    <source>
        <tissue evidence="3">Shoot tip</tissue>
    </source>
</reference>
<keyword evidence="1" id="KW-0175">Coiled coil</keyword>
<dbReference type="PANTHER" id="PTHR31161">
    <property type="entry name" value="PROTEIN GRAVITROPIC IN THE LIGHT 1"/>
    <property type="match status" value="1"/>
</dbReference>
<feature type="domain" description="DUF641" evidence="2">
    <location>
        <begin position="96"/>
        <end position="142"/>
    </location>
</feature>
<accession>A0A9Q0ZYU4</accession>
<gene>
    <name evidence="3" type="ORF">OIU85_002401</name>
</gene>
<sequence>MDSVKPSALTSKKSRFARNVAKVLHLRAATGIAPVDGVQKVVSQEEVKDDKHHRKTAAGRTQSFDIDDHRKTAYSQLQYAQSPYDADGIQAADQFEQKSLSKTYEIMGKKLESQLRLKEAEIMNLREKMEESIRQNRLLENRLGSRRRSQIYRL</sequence>
<dbReference type="Pfam" id="PF04859">
    <property type="entry name" value="DUF641"/>
    <property type="match status" value="2"/>
</dbReference>
<dbReference type="GO" id="GO:0009639">
    <property type="term" value="P:response to red or far red light"/>
    <property type="evidence" value="ECO:0007669"/>
    <property type="project" value="InterPro"/>
</dbReference>
<proteinExistence type="predicted"/>
<protein>
    <recommendedName>
        <fullName evidence="2">DUF641 domain-containing protein</fullName>
    </recommendedName>
</protein>
<evidence type="ECO:0000313" key="3">
    <source>
        <dbReference type="EMBL" id="KAJ6751978.1"/>
    </source>
</evidence>
<dbReference type="AlphaFoldDB" id="A0A9Q0ZYU4"/>
<organism evidence="3 4">
    <name type="scientific">Salix viminalis</name>
    <name type="common">Common osier</name>
    <name type="synonym">Basket willow</name>
    <dbReference type="NCBI Taxonomy" id="40686"/>
    <lineage>
        <taxon>Eukaryota</taxon>
        <taxon>Viridiplantae</taxon>
        <taxon>Streptophyta</taxon>
        <taxon>Embryophyta</taxon>
        <taxon>Tracheophyta</taxon>
        <taxon>Spermatophyta</taxon>
        <taxon>Magnoliopsida</taxon>
        <taxon>eudicotyledons</taxon>
        <taxon>Gunneridae</taxon>
        <taxon>Pentapetalae</taxon>
        <taxon>rosids</taxon>
        <taxon>fabids</taxon>
        <taxon>Malpighiales</taxon>
        <taxon>Salicaceae</taxon>
        <taxon>Saliceae</taxon>
        <taxon>Salix</taxon>
    </lineage>
</organism>
<dbReference type="EMBL" id="JAPFFL010000001">
    <property type="protein sequence ID" value="KAJ6751978.1"/>
    <property type="molecule type" value="Genomic_DNA"/>
</dbReference>
<keyword evidence="4" id="KW-1185">Reference proteome</keyword>
<dbReference type="Proteomes" id="UP001151529">
    <property type="component" value="Chromosome 16"/>
</dbReference>
<name>A0A9Q0ZYU4_SALVM</name>
<evidence type="ECO:0000259" key="2">
    <source>
        <dbReference type="Pfam" id="PF04859"/>
    </source>
</evidence>
<comment type="caution">
    <text evidence="3">The sequence shown here is derived from an EMBL/GenBank/DDBJ whole genome shotgun (WGS) entry which is preliminary data.</text>
</comment>
<dbReference type="InterPro" id="IPR006943">
    <property type="entry name" value="DUF641_pln"/>
</dbReference>
<evidence type="ECO:0000256" key="1">
    <source>
        <dbReference type="SAM" id="Coils"/>
    </source>
</evidence>
<dbReference type="GO" id="GO:0009959">
    <property type="term" value="P:negative gravitropism"/>
    <property type="evidence" value="ECO:0007669"/>
    <property type="project" value="InterPro"/>
</dbReference>